<proteinExistence type="predicted"/>
<reference evidence="1" key="1">
    <citation type="submission" date="2021-02" db="EMBL/GenBank/DDBJ databases">
        <authorList>
            <person name="Cremers G."/>
            <person name="Picone N."/>
        </authorList>
    </citation>
    <scope>NUCLEOTIDE SEQUENCE</scope>
    <source>
        <strain evidence="1">PQ17</strain>
    </source>
</reference>
<protein>
    <submittedName>
        <fullName evidence="1">Uncharacterized protein</fullName>
    </submittedName>
</protein>
<keyword evidence="2" id="KW-1185">Reference proteome</keyword>
<evidence type="ECO:0000313" key="1">
    <source>
        <dbReference type="EMBL" id="CAF0696161.1"/>
    </source>
</evidence>
<dbReference type="RefSeq" id="WP_174581958.1">
    <property type="nucleotide sequence ID" value="NZ_CAJNOB010000012.1"/>
</dbReference>
<gene>
    <name evidence="1" type="ORF">MPNT_20135</name>
</gene>
<dbReference type="Proteomes" id="UP000663859">
    <property type="component" value="Unassembled WGS sequence"/>
</dbReference>
<sequence>MPQVVGMYVHEPCSYRNGKVYRQVGVRPSDRVAKKGEEKELGQWGRLPVETQKLVRGSVKRAEACPPGGLTGWDEAFDDGGLGVREEVSRTGILEAFFGVARTK</sequence>
<name>A0A8J2BSB7_9BACT</name>
<dbReference type="EMBL" id="CAJNOB010000012">
    <property type="protein sequence ID" value="CAF0696161.1"/>
    <property type="molecule type" value="Genomic_DNA"/>
</dbReference>
<comment type="caution">
    <text evidence="1">The sequence shown here is derived from an EMBL/GenBank/DDBJ whole genome shotgun (WGS) entry which is preliminary data.</text>
</comment>
<organism evidence="1 2">
    <name type="scientific">Candidatus Methylacidithermus pantelleriae</name>
    <dbReference type="NCBI Taxonomy" id="2744239"/>
    <lineage>
        <taxon>Bacteria</taxon>
        <taxon>Pseudomonadati</taxon>
        <taxon>Verrucomicrobiota</taxon>
        <taxon>Methylacidiphilae</taxon>
        <taxon>Methylacidiphilales</taxon>
        <taxon>Methylacidiphilaceae</taxon>
        <taxon>Candidatus Methylacidithermus</taxon>
    </lineage>
</organism>
<dbReference type="AlphaFoldDB" id="A0A8J2BSB7"/>
<accession>A0A8J2BSB7</accession>
<evidence type="ECO:0000313" key="2">
    <source>
        <dbReference type="Proteomes" id="UP000663859"/>
    </source>
</evidence>